<dbReference type="GO" id="GO:0008559">
    <property type="term" value="F:ABC-type xenobiotic transporter activity"/>
    <property type="evidence" value="ECO:0007669"/>
    <property type="project" value="UniProtKB-EC"/>
</dbReference>
<keyword evidence="6" id="KW-0547">Nucleotide-binding</keyword>
<evidence type="ECO:0000256" key="7">
    <source>
        <dbReference type="ARBA" id="ARBA00022840"/>
    </source>
</evidence>
<dbReference type="InterPro" id="IPR027417">
    <property type="entry name" value="P-loop_NTPase"/>
</dbReference>
<evidence type="ECO:0000256" key="1">
    <source>
        <dbReference type="ARBA" id="ARBA00004651"/>
    </source>
</evidence>
<evidence type="ECO:0000256" key="10">
    <source>
        <dbReference type="ARBA" id="ARBA00034018"/>
    </source>
</evidence>
<dbReference type="Pfam" id="PF00005">
    <property type="entry name" value="ABC_tran"/>
    <property type="match status" value="1"/>
</dbReference>
<dbReference type="Gene3D" id="1.20.1560.10">
    <property type="entry name" value="ABC transporter type 1, transmembrane domain"/>
    <property type="match status" value="1"/>
</dbReference>
<evidence type="ECO:0000256" key="5">
    <source>
        <dbReference type="ARBA" id="ARBA00022692"/>
    </source>
</evidence>
<evidence type="ECO:0000256" key="12">
    <source>
        <dbReference type="SAM" id="Phobius"/>
    </source>
</evidence>
<dbReference type="EC" id="7.6.2.2" evidence="3"/>
<feature type="domain" description="ABC transporter" evidence="13">
    <location>
        <begin position="341"/>
        <end position="574"/>
    </location>
</feature>
<evidence type="ECO:0000256" key="2">
    <source>
        <dbReference type="ARBA" id="ARBA00006526"/>
    </source>
</evidence>
<dbReference type="Proteomes" id="UP000271603">
    <property type="component" value="Chromosome"/>
</dbReference>
<dbReference type="GO" id="GO:0015421">
    <property type="term" value="F:ABC-type oligopeptide transporter activity"/>
    <property type="evidence" value="ECO:0007669"/>
    <property type="project" value="TreeGrafter"/>
</dbReference>
<dbReference type="SUPFAM" id="SSF90123">
    <property type="entry name" value="ABC transporter transmembrane region"/>
    <property type="match status" value="1"/>
</dbReference>
<sequence>MSKVQKLWPTLKRLLAYGSPYRKPLGLAVLMLWVAAAAEVAGPVLISYFIDNYVAKGQLPLMIVCGLAGAYVLLEMLAAALHYFQALLFNRAAVGVVQRLRTDVMDAALRQPLSAFDTQPVGQLISRVTNDTEVIKDLYVMVVSTVLKSAALIGAMLVAMFSLDWRMALVAICIFPAVLLVMAIYQYYSTPIVRRVRSYLADINDGFNEVINGMGVIQQFRQQVRFGERMSNASWSHYTARMQTLRLDGFLLRPLLSLFSALVLCGLLMLFGFSAEGSIGVGVLYAFINYLGRLNEPLIELTSQQSILQQAVVAGERIFELMDRSQQRYGADERPLQSGRIDIDNLSFAYRADKKVLQNIQLSVPSRGFVALVGHTGSGKSTLANLLMGYYPVSEGEIRLDGRPLSNLSHRTLRQGIAMVQQDPVVIAESVLANVTLGRTISEEAVWQALETVQLAELVRGFPQGIHTRLGEQGNNLSVGQKQLLAMARVLVQAPQILILDEATANIDSGTEQAIQHALQAIREHTTLVVIAHRLSTIVDADTILVLHRGHAVEQGNHRQLLAQQGRYYQMYQLQLAGEELAAATREDDQPA</sequence>
<reference evidence="15 16" key="1">
    <citation type="submission" date="2018-12" db="EMBL/GenBank/DDBJ databases">
        <authorList>
            <consortium name="Pathogen Informatics"/>
        </authorList>
    </citation>
    <scope>NUCLEOTIDE SEQUENCE [LARGE SCALE GENOMIC DNA]</scope>
    <source>
        <strain evidence="15 16">NCTC9419</strain>
    </source>
</reference>
<dbReference type="GO" id="GO:0005886">
    <property type="term" value="C:plasma membrane"/>
    <property type="evidence" value="ECO:0007669"/>
    <property type="project" value="UniProtKB-SubCell"/>
</dbReference>
<dbReference type="SMART" id="SM00382">
    <property type="entry name" value="AAA"/>
    <property type="match status" value="1"/>
</dbReference>
<feature type="transmembrane region" description="Helical" evidence="12">
    <location>
        <begin position="138"/>
        <end position="161"/>
    </location>
</feature>
<dbReference type="InterPro" id="IPR003593">
    <property type="entry name" value="AAA+_ATPase"/>
</dbReference>
<keyword evidence="7 15" id="KW-0067">ATP-binding</keyword>
<dbReference type="InterPro" id="IPR017871">
    <property type="entry name" value="ABC_transporter-like_CS"/>
</dbReference>
<keyword evidence="4" id="KW-0813">Transport</keyword>
<gene>
    <name evidence="15" type="primary">mdlB</name>
    <name evidence="15" type="ORF">NCTC9419_03781</name>
</gene>
<comment type="subcellular location">
    <subcellularLocation>
        <location evidence="1">Cell membrane</location>
        <topology evidence="1">Multi-pass membrane protein</topology>
    </subcellularLocation>
</comment>
<feature type="transmembrane region" description="Helical" evidence="12">
    <location>
        <begin position="250"/>
        <end position="273"/>
    </location>
</feature>
<evidence type="ECO:0000313" key="16">
    <source>
        <dbReference type="Proteomes" id="UP000271603"/>
    </source>
</evidence>
<evidence type="ECO:0000256" key="3">
    <source>
        <dbReference type="ARBA" id="ARBA00012191"/>
    </source>
</evidence>
<dbReference type="FunFam" id="3.40.50.300:FF:000604">
    <property type="entry name" value="ABC transporter B family member 28"/>
    <property type="match status" value="1"/>
</dbReference>
<dbReference type="GO" id="GO:0005737">
    <property type="term" value="C:cytoplasm"/>
    <property type="evidence" value="ECO:0007669"/>
    <property type="project" value="UniProtKB-ARBA"/>
</dbReference>
<name>A0A447QQ90_SERRU</name>
<evidence type="ECO:0000259" key="13">
    <source>
        <dbReference type="PROSITE" id="PS50893"/>
    </source>
</evidence>
<dbReference type="PANTHER" id="PTHR43394:SF1">
    <property type="entry name" value="ATP-BINDING CASSETTE SUB-FAMILY B MEMBER 10, MITOCHONDRIAL"/>
    <property type="match status" value="1"/>
</dbReference>
<dbReference type="Pfam" id="PF00664">
    <property type="entry name" value="ABC_membrane"/>
    <property type="match status" value="1"/>
</dbReference>
<keyword evidence="15" id="KW-0378">Hydrolase</keyword>
<dbReference type="EMBL" id="LR134155">
    <property type="protein sequence ID" value="VEA72188.1"/>
    <property type="molecule type" value="Genomic_DNA"/>
</dbReference>
<comment type="similarity">
    <text evidence="2">Belongs to the ABC transporter superfamily. Drug exporter-2 (TC 3.A.1.117) family.</text>
</comment>
<dbReference type="RefSeq" id="WP_128144325.1">
    <property type="nucleotide sequence ID" value="NZ_JANIOS010000009.1"/>
</dbReference>
<dbReference type="AlphaFoldDB" id="A0A447QQ90"/>
<evidence type="ECO:0000259" key="14">
    <source>
        <dbReference type="PROSITE" id="PS50929"/>
    </source>
</evidence>
<evidence type="ECO:0000313" key="15">
    <source>
        <dbReference type="EMBL" id="VEA72188.1"/>
    </source>
</evidence>
<dbReference type="PANTHER" id="PTHR43394">
    <property type="entry name" value="ATP-DEPENDENT PERMEASE MDL1, MITOCHONDRIAL"/>
    <property type="match status" value="1"/>
</dbReference>
<dbReference type="PROSITE" id="PS50929">
    <property type="entry name" value="ABC_TM1F"/>
    <property type="match status" value="1"/>
</dbReference>
<dbReference type="SUPFAM" id="SSF52540">
    <property type="entry name" value="P-loop containing nucleoside triphosphate hydrolases"/>
    <property type="match status" value="1"/>
</dbReference>
<evidence type="ECO:0000256" key="8">
    <source>
        <dbReference type="ARBA" id="ARBA00022989"/>
    </source>
</evidence>
<evidence type="ECO:0000256" key="11">
    <source>
        <dbReference type="ARBA" id="ARBA00040960"/>
    </source>
</evidence>
<dbReference type="InterPro" id="IPR039421">
    <property type="entry name" value="Type_1_exporter"/>
</dbReference>
<dbReference type="Gene3D" id="3.40.50.300">
    <property type="entry name" value="P-loop containing nucleotide triphosphate hydrolases"/>
    <property type="match status" value="1"/>
</dbReference>
<evidence type="ECO:0000256" key="9">
    <source>
        <dbReference type="ARBA" id="ARBA00023136"/>
    </source>
</evidence>
<dbReference type="PROSITE" id="PS00211">
    <property type="entry name" value="ABC_TRANSPORTER_1"/>
    <property type="match status" value="1"/>
</dbReference>
<dbReference type="STRING" id="61652.AXX16_4078"/>
<dbReference type="InterPro" id="IPR011527">
    <property type="entry name" value="ABC1_TM_dom"/>
</dbReference>
<dbReference type="PROSITE" id="PS50893">
    <property type="entry name" value="ABC_TRANSPORTER_2"/>
    <property type="match status" value="1"/>
</dbReference>
<keyword evidence="5 12" id="KW-0812">Transmembrane</keyword>
<protein>
    <recommendedName>
        <fullName evidence="11">Multidrug resistance-like ATP-binding protein MdlB</fullName>
        <ecNumber evidence="3">7.6.2.2</ecNumber>
    </recommendedName>
</protein>
<dbReference type="InterPro" id="IPR036640">
    <property type="entry name" value="ABC1_TM_sf"/>
</dbReference>
<feature type="domain" description="ABC transmembrane type-1" evidence="14">
    <location>
        <begin position="27"/>
        <end position="310"/>
    </location>
</feature>
<keyword evidence="8 12" id="KW-1133">Transmembrane helix</keyword>
<keyword evidence="9 12" id="KW-0472">Membrane</keyword>
<dbReference type="CDD" id="cd18544">
    <property type="entry name" value="ABC_6TM_TmrA_like"/>
    <property type="match status" value="1"/>
</dbReference>
<evidence type="ECO:0000256" key="6">
    <source>
        <dbReference type="ARBA" id="ARBA00022741"/>
    </source>
</evidence>
<evidence type="ECO:0000256" key="4">
    <source>
        <dbReference type="ARBA" id="ARBA00022448"/>
    </source>
</evidence>
<comment type="catalytic activity">
    <reaction evidence="10">
        <text>ATP + H2O + xenobioticSide 1 = ADP + phosphate + xenobioticSide 2.</text>
        <dbReference type="EC" id="7.6.2.2"/>
    </reaction>
</comment>
<organism evidence="15 16">
    <name type="scientific">Serratia rubidaea</name>
    <name type="common">Serratia marinorubra</name>
    <dbReference type="NCBI Taxonomy" id="61652"/>
    <lineage>
        <taxon>Bacteria</taxon>
        <taxon>Pseudomonadati</taxon>
        <taxon>Pseudomonadota</taxon>
        <taxon>Gammaproteobacteria</taxon>
        <taxon>Enterobacterales</taxon>
        <taxon>Yersiniaceae</taxon>
        <taxon>Serratia</taxon>
    </lineage>
</organism>
<dbReference type="GO" id="GO:0016887">
    <property type="term" value="F:ATP hydrolysis activity"/>
    <property type="evidence" value="ECO:0007669"/>
    <property type="project" value="InterPro"/>
</dbReference>
<proteinExistence type="inferred from homology"/>
<feature type="transmembrane region" description="Helical" evidence="12">
    <location>
        <begin position="167"/>
        <end position="188"/>
    </location>
</feature>
<accession>A0A447QQ90</accession>
<dbReference type="GO" id="GO:0005524">
    <property type="term" value="F:ATP binding"/>
    <property type="evidence" value="ECO:0007669"/>
    <property type="project" value="UniProtKB-KW"/>
</dbReference>
<feature type="transmembrane region" description="Helical" evidence="12">
    <location>
        <begin position="61"/>
        <end position="84"/>
    </location>
</feature>
<dbReference type="NCBIfam" id="NF008056">
    <property type="entry name" value="PRK10790.1"/>
    <property type="match status" value="1"/>
</dbReference>
<dbReference type="FunFam" id="1.20.1560.10:FF:000023">
    <property type="entry name" value="Multidrug ABC transporter ATP-binding protein"/>
    <property type="match status" value="1"/>
</dbReference>
<dbReference type="InterPro" id="IPR003439">
    <property type="entry name" value="ABC_transporter-like_ATP-bd"/>
</dbReference>